<evidence type="ECO:0000313" key="3">
    <source>
        <dbReference type="Proteomes" id="UP000507470"/>
    </source>
</evidence>
<protein>
    <recommendedName>
        <fullName evidence="1">Ig-like domain-containing protein</fullName>
    </recommendedName>
</protein>
<dbReference type="Proteomes" id="UP000507470">
    <property type="component" value="Unassembled WGS sequence"/>
</dbReference>
<gene>
    <name evidence="2" type="ORF">MCOR_20073</name>
</gene>
<sequence length="369" mass="41176">MVIFPVDIKGPSIEASSGMPIAAGIQTDLMCIAFATYVDIKLVWNCKDLQASKHSKVITNSTEYISTLTFMPSSAHNGISCSCTLHAEGYKRSTSIKLNVINSPVLKLNARTECLSTLSMVLTCEVSGELLNYGFKRWIHSFKGVIIRTLKGIIAINTTSVIIKSCGYQDTGSYTCIAWNDNGMEKFWTNKTSIVKVLGPPIVLESHTSQYLNTLLTVKFYSISKPTNVQWYVFNEQITNASTLVLSTEIVIMIYEKKILSDGYYTNISLENQQGGTYSVIIENKYGNTKEIIEVYTKGGLIFTETKPVIYHAAPQMEPQVLPYNDIQDNPYDDCHEDPTGAPYYIDVIDSEEEITVPESSCQYEEINV</sequence>
<evidence type="ECO:0000313" key="2">
    <source>
        <dbReference type="EMBL" id="CAC5384436.1"/>
    </source>
</evidence>
<keyword evidence="3" id="KW-1185">Reference proteome</keyword>
<dbReference type="SUPFAM" id="SSF48726">
    <property type="entry name" value="Immunoglobulin"/>
    <property type="match status" value="2"/>
</dbReference>
<evidence type="ECO:0000259" key="1">
    <source>
        <dbReference type="PROSITE" id="PS50835"/>
    </source>
</evidence>
<dbReference type="PROSITE" id="PS50835">
    <property type="entry name" value="IG_LIKE"/>
    <property type="match status" value="1"/>
</dbReference>
<reference evidence="2 3" key="1">
    <citation type="submission" date="2020-06" db="EMBL/GenBank/DDBJ databases">
        <authorList>
            <person name="Li R."/>
            <person name="Bekaert M."/>
        </authorList>
    </citation>
    <scope>NUCLEOTIDE SEQUENCE [LARGE SCALE GENOMIC DNA]</scope>
    <source>
        <strain evidence="3">wild</strain>
    </source>
</reference>
<dbReference type="InterPro" id="IPR013783">
    <property type="entry name" value="Ig-like_fold"/>
</dbReference>
<proteinExistence type="predicted"/>
<name>A0A6J8BLG2_MYTCO</name>
<dbReference type="Gene3D" id="2.60.40.10">
    <property type="entry name" value="Immunoglobulins"/>
    <property type="match status" value="2"/>
</dbReference>
<dbReference type="AlphaFoldDB" id="A0A6J8BLG2"/>
<feature type="domain" description="Ig-like" evidence="1">
    <location>
        <begin position="104"/>
        <end position="195"/>
    </location>
</feature>
<dbReference type="InterPro" id="IPR007110">
    <property type="entry name" value="Ig-like_dom"/>
</dbReference>
<dbReference type="OrthoDB" id="6127275at2759"/>
<dbReference type="InterPro" id="IPR036179">
    <property type="entry name" value="Ig-like_dom_sf"/>
</dbReference>
<accession>A0A6J8BLG2</accession>
<dbReference type="EMBL" id="CACVKT020003576">
    <property type="protein sequence ID" value="CAC5384436.1"/>
    <property type="molecule type" value="Genomic_DNA"/>
</dbReference>
<organism evidence="2 3">
    <name type="scientific">Mytilus coruscus</name>
    <name type="common">Sea mussel</name>
    <dbReference type="NCBI Taxonomy" id="42192"/>
    <lineage>
        <taxon>Eukaryota</taxon>
        <taxon>Metazoa</taxon>
        <taxon>Spiralia</taxon>
        <taxon>Lophotrochozoa</taxon>
        <taxon>Mollusca</taxon>
        <taxon>Bivalvia</taxon>
        <taxon>Autobranchia</taxon>
        <taxon>Pteriomorphia</taxon>
        <taxon>Mytilida</taxon>
        <taxon>Mytiloidea</taxon>
        <taxon>Mytilidae</taxon>
        <taxon>Mytilinae</taxon>
        <taxon>Mytilus</taxon>
    </lineage>
</organism>